<feature type="compositionally biased region" description="Low complexity" evidence="1">
    <location>
        <begin position="93"/>
        <end position="107"/>
    </location>
</feature>
<name>A0ABR0E0Z2_ZASCE</name>
<dbReference type="PANTHER" id="PTHR39614">
    <property type="entry name" value="INTEGRAL MEMBRANE PROTEIN"/>
    <property type="match status" value="1"/>
</dbReference>
<dbReference type="PANTHER" id="PTHR39614:SF2">
    <property type="entry name" value="INTEGRAL MEMBRANE PROTEIN"/>
    <property type="match status" value="1"/>
</dbReference>
<comment type="caution">
    <text evidence="2">The sequence shown here is derived from an EMBL/GenBank/DDBJ whole genome shotgun (WGS) entry which is preliminary data.</text>
</comment>
<feature type="region of interest" description="Disordered" evidence="1">
    <location>
        <begin position="82"/>
        <end position="107"/>
    </location>
</feature>
<sequence>MALTIFAVRLPVAIPIAFRLRYLHNAFYSDDYLFTVTGAILASQCALHYSVMSTSFFYLKPFLAAFNSNLGASTKLDTVVATRSSERRGGSHGNSNSNKSWQTAVQTAVQVAPPVQAERERENLHRSNSVDSDAPIIWKTRSYRVEVEDDEQ</sequence>
<evidence type="ECO:0000313" key="3">
    <source>
        <dbReference type="Proteomes" id="UP001305779"/>
    </source>
</evidence>
<organism evidence="2 3">
    <name type="scientific">Zasmidium cellare</name>
    <name type="common">Wine cellar mold</name>
    <name type="synonym">Racodium cellare</name>
    <dbReference type="NCBI Taxonomy" id="395010"/>
    <lineage>
        <taxon>Eukaryota</taxon>
        <taxon>Fungi</taxon>
        <taxon>Dikarya</taxon>
        <taxon>Ascomycota</taxon>
        <taxon>Pezizomycotina</taxon>
        <taxon>Dothideomycetes</taxon>
        <taxon>Dothideomycetidae</taxon>
        <taxon>Mycosphaerellales</taxon>
        <taxon>Mycosphaerellaceae</taxon>
        <taxon>Zasmidium</taxon>
    </lineage>
</organism>
<reference evidence="2 3" key="1">
    <citation type="journal article" date="2023" name="G3 (Bethesda)">
        <title>A chromosome-level genome assembly of Zasmidium syzygii isolated from banana leaves.</title>
        <authorList>
            <person name="van Westerhoven A.C."/>
            <person name="Mehrabi R."/>
            <person name="Talebi R."/>
            <person name="Steentjes M.B.F."/>
            <person name="Corcolon B."/>
            <person name="Chong P.A."/>
            <person name="Kema G.H.J."/>
            <person name="Seidl M.F."/>
        </authorList>
    </citation>
    <scope>NUCLEOTIDE SEQUENCE [LARGE SCALE GENOMIC DNA]</scope>
    <source>
        <strain evidence="2 3">P124</strain>
    </source>
</reference>
<dbReference type="Proteomes" id="UP001305779">
    <property type="component" value="Unassembled WGS sequence"/>
</dbReference>
<keyword evidence="3" id="KW-1185">Reference proteome</keyword>
<evidence type="ECO:0000313" key="2">
    <source>
        <dbReference type="EMBL" id="KAK4495084.1"/>
    </source>
</evidence>
<accession>A0ABR0E0Z2</accession>
<evidence type="ECO:0000256" key="1">
    <source>
        <dbReference type="SAM" id="MobiDB-lite"/>
    </source>
</evidence>
<protein>
    <submittedName>
        <fullName evidence="2">Uncharacterized protein</fullName>
    </submittedName>
</protein>
<proteinExistence type="predicted"/>
<dbReference type="EMBL" id="JAXOVC010000012">
    <property type="protein sequence ID" value="KAK4495084.1"/>
    <property type="molecule type" value="Genomic_DNA"/>
</dbReference>
<gene>
    <name evidence="2" type="ORF">PRZ48_013411</name>
</gene>